<sequence length="62" mass="6416">MATALVSLSAYPWLRSASMVVKARRAASSLLEIAMTSTSATSMAACHVGAVEAFPVSTMARP</sequence>
<protein>
    <submittedName>
        <fullName evidence="1">Uncharacterized protein</fullName>
    </submittedName>
</protein>
<dbReference type="Proteomes" id="UP001589575">
    <property type="component" value="Unassembled WGS sequence"/>
</dbReference>
<evidence type="ECO:0000313" key="1">
    <source>
        <dbReference type="EMBL" id="MFB9074331.1"/>
    </source>
</evidence>
<gene>
    <name evidence="1" type="ORF">ACFFX0_25305</name>
</gene>
<reference evidence="1 2" key="1">
    <citation type="submission" date="2024-09" db="EMBL/GenBank/DDBJ databases">
        <authorList>
            <person name="Sun Q."/>
            <person name="Mori K."/>
        </authorList>
    </citation>
    <scope>NUCLEOTIDE SEQUENCE [LARGE SCALE GENOMIC DNA]</scope>
    <source>
        <strain evidence="1 2">CCM 7609</strain>
    </source>
</reference>
<organism evidence="1 2">
    <name type="scientific">Citricoccus parietis</name>
    <dbReference type="NCBI Taxonomy" id="592307"/>
    <lineage>
        <taxon>Bacteria</taxon>
        <taxon>Bacillati</taxon>
        <taxon>Actinomycetota</taxon>
        <taxon>Actinomycetes</taxon>
        <taxon>Micrococcales</taxon>
        <taxon>Micrococcaceae</taxon>
        <taxon>Citricoccus</taxon>
    </lineage>
</organism>
<accession>A0ABV5G614</accession>
<proteinExistence type="predicted"/>
<comment type="caution">
    <text evidence="1">The sequence shown here is derived from an EMBL/GenBank/DDBJ whole genome shotgun (WGS) entry which is preliminary data.</text>
</comment>
<keyword evidence="2" id="KW-1185">Reference proteome</keyword>
<evidence type="ECO:0000313" key="2">
    <source>
        <dbReference type="Proteomes" id="UP001589575"/>
    </source>
</evidence>
<dbReference type="EMBL" id="JBHMFI010000002">
    <property type="protein sequence ID" value="MFB9074331.1"/>
    <property type="molecule type" value="Genomic_DNA"/>
</dbReference>
<name>A0ABV5G614_9MICC</name>